<organism evidence="1 2">
    <name type="scientific">Amblyomma americanum</name>
    <name type="common">Lone star tick</name>
    <dbReference type="NCBI Taxonomy" id="6943"/>
    <lineage>
        <taxon>Eukaryota</taxon>
        <taxon>Metazoa</taxon>
        <taxon>Ecdysozoa</taxon>
        <taxon>Arthropoda</taxon>
        <taxon>Chelicerata</taxon>
        <taxon>Arachnida</taxon>
        <taxon>Acari</taxon>
        <taxon>Parasitiformes</taxon>
        <taxon>Ixodida</taxon>
        <taxon>Ixodoidea</taxon>
        <taxon>Ixodidae</taxon>
        <taxon>Amblyomminae</taxon>
        <taxon>Amblyomma</taxon>
    </lineage>
</organism>
<evidence type="ECO:0000313" key="2">
    <source>
        <dbReference type="Proteomes" id="UP001321473"/>
    </source>
</evidence>
<dbReference type="AlphaFoldDB" id="A0AAQ4FQ04"/>
<dbReference type="EMBL" id="JARKHS020000618">
    <property type="protein sequence ID" value="KAK8788582.1"/>
    <property type="molecule type" value="Genomic_DNA"/>
</dbReference>
<proteinExistence type="predicted"/>
<evidence type="ECO:0000313" key="1">
    <source>
        <dbReference type="EMBL" id="KAK8788582.1"/>
    </source>
</evidence>
<protein>
    <submittedName>
        <fullName evidence="1">Uncharacterized protein</fullName>
    </submittedName>
</protein>
<name>A0AAQ4FQ04_AMBAM</name>
<keyword evidence="2" id="KW-1185">Reference proteome</keyword>
<gene>
    <name evidence="1" type="ORF">V5799_021646</name>
</gene>
<dbReference type="Proteomes" id="UP001321473">
    <property type="component" value="Unassembled WGS sequence"/>
</dbReference>
<accession>A0AAQ4FQ04</accession>
<sequence length="237" mass="27026">MHRCSCCKYDCSVYAKFVPHWTAAMASRALTTTLVLLLAASSTFCRKMSSENKDSCLQEATASSSVSEEDKEKALEINRQVYRELHMMFWEERNESMKELKDKDMAGEKVDAAEDIKDKVAAKNFLKAYQQCTMNKEWVFKWCQKAKEVNNDSLPVEDLRKVTMAFKVAFQGSPHPVNLEKKLTEAVGSDEKAKVAVAVFEALLECRRDTRKASMKEGVRFVERKKRPTDTALGRDI</sequence>
<reference evidence="1 2" key="1">
    <citation type="journal article" date="2023" name="Arcadia Sci">
        <title>De novo assembly of a long-read Amblyomma americanum tick genome.</title>
        <authorList>
            <person name="Chou S."/>
            <person name="Poskanzer K.E."/>
            <person name="Rollins M."/>
            <person name="Thuy-Boun P.S."/>
        </authorList>
    </citation>
    <scope>NUCLEOTIDE SEQUENCE [LARGE SCALE GENOMIC DNA]</scope>
    <source>
        <strain evidence="1">F_SG_1</strain>
        <tissue evidence="1">Salivary glands</tissue>
    </source>
</reference>
<comment type="caution">
    <text evidence="1">The sequence shown here is derived from an EMBL/GenBank/DDBJ whole genome shotgun (WGS) entry which is preliminary data.</text>
</comment>